<feature type="domain" description="Porin" evidence="11">
    <location>
        <begin position="11"/>
        <end position="359"/>
    </location>
</feature>
<evidence type="ECO:0000256" key="10">
    <source>
        <dbReference type="ARBA" id="ARBA00023237"/>
    </source>
</evidence>
<keyword evidence="3" id="KW-0813">Transport</keyword>
<dbReference type="InterPro" id="IPR023614">
    <property type="entry name" value="Porin_dom_sf"/>
</dbReference>
<reference evidence="12 13" key="1">
    <citation type="submission" date="2019-08" db="EMBL/GenBank/DDBJ databases">
        <authorList>
            <person name="Peeters C."/>
        </authorList>
    </citation>
    <scope>NUCLEOTIDE SEQUENCE [LARGE SCALE GENOMIC DNA]</scope>
    <source>
        <strain evidence="12 13">LMG 31108</strain>
    </source>
</reference>
<dbReference type="PANTHER" id="PTHR34501">
    <property type="entry name" value="PROTEIN YDDL-RELATED"/>
    <property type="match status" value="1"/>
</dbReference>
<keyword evidence="8" id="KW-0626">Porin</keyword>
<dbReference type="GO" id="GO:0034220">
    <property type="term" value="P:monoatomic ion transmembrane transport"/>
    <property type="evidence" value="ECO:0007669"/>
    <property type="project" value="InterPro"/>
</dbReference>
<gene>
    <name evidence="12" type="ORF">PAN31108_03110</name>
</gene>
<keyword evidence="5" id="KW-0812">Transmembrane</keyword>
<keyword evidence="10" id="KW-0998">Cell outer membrane</keyword>
<comment type="subunit">
    <text evidence="2">Homotrimer.</text>
</comment>
<keyword evidence="4" id="KW-1134">Transmembrane beta strand</keyword>
<evidence type="ECO:0000313" key="13">
    <source>
        <dbReference type="Proteomes" id="UP000406256"/>
    </source>
</evidence>
<evidence type="ECO:0000256" key="6">
    <source>
        <dbReference type="ARBA" id="ARBA00022729"/>
    </source>
</evidence>
<organism evidence="12 13">
    <name type="scientific">Pandoraea anhela</name>
    <dbReference type="NCBI Taxonomy" id="2508295"/>
    <lineage>
        <taxon>Bacteria</taxon>
        <taxon>Pseudomonadati</taxon>
        <taxon>Pseudomonadota</taxon>
        <taxon>Betaproteobacteria</taxon>
        <taxon>Burkholderiales</taxon>
        <taxon>Burkholderiaceae</taxon>
        <taxon>Pandoraea</taxon>
    </lineage>
</organism>
<evidence type="ECO:0000256" key="8">
    <source>
        <dbReference type="ARBA" id="ARBA00023114"/>
    </source>
</evidence>
<evidence type="ECO:0000256" key="9">
    <source>
        <dbReference type="ARBA" id="ARBA00023136"/>
    </source>
</evidence>
<dbReference type="PRINTS" id="PR00182">
    <property type="entry name" value="ECOLNEIPORIN"/>
</dbReference>
<dbReference type="AlphaFoldDB" id="A0A5E4W981"/>
<sequence length="394" mass="40820">MKHSLGIIVTSVAACYAAFAHCDDGVSLYGLVDTGFTFVSNTGGARSYQLTACNASGCRIGFSGRESLGGGVQTIFTLETGFNPLNGKTKDGGTFFGRRAFVGLDGEYGSVTIGRHYPLIGDFVGKFESGGDWAAAGIGYGEHPGDVDNLNSSYRFNNAVRFASRNYGGLTVGGLYSLGSVAGHPGQNQVYSLAASYAAGDFKAGFGYQNAKRPNYAVYGTNVSASATGNNTQSDVFSGFASAGSQQVVAAGASYALGALTFGMVYSNVIFAHLNSTPVSGLSPLEKGYRGNVSFNTFELNMKYQATPALLLGVGGFLTTSGGVSGGDAQRYRQLNVGGTYSLSRRTDTYLLAVYQRASGTNSTGAAAVAAIDGVSPASGNHQFLTLAGIRHRF</sequence>
<dbReference type="SUPFAM" id="SSF56935">
    <property type="entry name" value="Porins"/>
    <property type="match status" value="1"/>
</dbReference>
<name>A0A5E4W981_9BURK</name>
<dbReference type="OrthoDB" id="8982743at2"/>
<dbReference type="InterPro" id="IPR050298">
    <property type="entry name" value="Gram-neg_bact_OMP"/>
</dbReference>
<dbReference type="InterPro" id="IPR002299">
    <property type="entry name" value="Porin_Neis"/>
</dbReference>
<evidence type="ECO:0000256" key="3">
    <source>
        <dbReference type="ARBA" id="ARBA00022448"/>
    </source>
</evidence>
<keyword evidence="9" id="KW-0472">Membrane</keyword>
<dbReference type="Gene3D" id="2.40.160.10">
    <property type="entry name" value="Porin"/>
    <property type="match status" value="1"/>
</dbReference>
<evidence type="ECO:0000256" key="7">
    <source>
        <dbReference type="ARBA" id="ARBA00023065"/>
    </source>
</evidence>
<dbReference type="GO" id="GO:0046930">
    <property type="term" value="C:pore complex"/>
    <property type="evidence" value="ECO:0007669"/>
    <property type="project" value="UniProtKB-KW"/>
</dbReference>
<accession>A0A5E4W981</accession>
<evidence type="ECO:0000256" key="5">
    <source>
        <dbReference type="ARBA" id="ARBA00022692"/>
    </source>
</evidence>
<dbReference type="InterPro" id="IPR033900">
    <property type="entry name" value="Gram_neg_porin_domain"/>
</dbReference>
<evidence type="ECO:0000313" key="12">
    <source>
        <dbReference type="EMBL" id="VVE20663.1"/>
    </source>
</evidence>
<protein>
    <submittedName>
        <fullName evidence="12">Porin</fullName>
    </submittedName>
</protein>
<dbReference type="RefSeq" id="WP_150669718.1">
    <property type="nucleotide sequence ID" value="NZ_CABPSB010000011.1"/>
</dbReference>
<proteinExistence type="predicted"/>
<dbReference type="EMBL" id="CABPSB010000011">
    <property type="protein sequence ID" value="VVE20663.1"/>
    <property type="molecule type" value="Genomic_DNA"/>
</dbReference>
<keyword evidence="6" id="KW-0732">Signal</keyword>
<evidence type="ECO:0000256" key="2">
    <source>
        <dbReference type="ARBA" id="ARBA00011233"/>
    </source>
</evidence>
<evidence type="ECO:0000256" key="4">
    <source>
        <dbReference type="ARBA" id="ARBA00022452"/>
    </source>
</evidence>
<keyword evidence="13" id="KW-1185">Reference proteome</keyword>
<comment type="subcellular location">
    <subcellularLocation>
        <location evidence="1">Cell outer membrane</location>
        <topology evidence="1">Multi-pass membrane protein</topology>
    </subcellularLocation>
</comment>
<evidence type="ECO:0000256" key="1">
    <source>
        <dbReference type="ARBA" id="ARBA00004571"/>
    </source>
</evidence>
<dbReference type="PRINTS" id="PR00184">
    <property type="entry name" value="NEISSPPORIN"/>
</dbReference>
<dbReference type="PROSITE" id="PS51257">
    <property type="entry name" value="PROKAR_LIPOPROTEIN"/>
    <property type="match status" value="1"/>
</dbReference>
<dbReference type="GO" id="GO:0015288">
    <property type="term" value="F:porin activity"/>
    <property type="evidence" value="ECO:0007669"/>
    <property type="project" value="UniProtKB-KW"/>
</dbReference>
<evidence type="ECO:0000259" key="11">
    <source>
        <dbReference type="Pfam" id="PF13609"/>
    </source>
</evidence>
<dbReference type="CDD" id="cd00342">
    <property type="entry name" value="gram_neg_porins"/>
    <property type="match status" value="1"/>
</dbReference>
<dbReference type="Proteomes" id="UP000406256">
    <property type="component" value="Unassembled WGS sequence"/>
</dbReference>
<keyword evidence="7" id="KW-0406">Ion transport</keyword>
<dbReference type="GO" id="GO:0009279">
    <property type="term" value="C:cell outer membrane"/>
    <property type="evidence" value="ECO:0007669"/>
    <property type="project" value="UniProtKB-SubCell"/>
</dbReference>
<dbReference type="Pfam" id="PF13609">
    <property type="entry name" value="Porin_4"/>
    <property type="match status" value="1"/>
</dbReference>
<dbReference type="InterPro" id="IPR001702">
    <property type="entry name" value="Porin_Gram-ve"/>
</dbReference>
<dbReference type="PANTHER" id="PTHR34501:SF9">
    <property type="entry name" value="MAJOR OUTER MEMBRANE PROTEIN P.IA"/>
    <property type="match status" value="1"/>
</dbReference>